<evidence type="ECO:0000256" key="4">
    <source>
        <dbReference type="ARBA" id="ARBA00023002"/>
    </source>
</evidence>
<feature type="binding site" evidence="5">
    <location>
        <position position="337"/>
    </location>
    <ligand>
        <name>FAD</name>
        <dbReference type="ChEBI" id="CHEBI:57692"/>
    </ligand>
</feature>
<dbReference type="AlphaFoldDB" id="A0A4V2EUX4"/>
<dbReference type="SUPFAM" id="SSF51905">
    <property type="entry name" value="FAD/NAD(P)-binding domain"/>
    <property type="match status" value="2"/>
</dbReference>
<dbReference type="PRINTS" id="PR00368">
    <property type="entry name" value="FADPNR"/>
</dbReference>
<dbReference type="EMBL" id="SGWV01000014">
    <property type="protein sequence ID" value="RZS46713.1"/>
    <property type="molecule type" value="Genomic_DNA"/>
</dbReference>
<name>A0A4V2EUX4_9BURK</name>
<dbReference type="InterPro" id="IPR023753">
    <property type="entry name" value="FAD/NAD-binding_dom"/>
</dbReference>
<keyword evidence="8" id="KW-1185">Reference proteome</keyword>
<accession>A0A4V2EUX4</accession>
<organism evidence="7 8">
    <name type="scientific">Sphaerotilus mobilis</name>
    <dbReference type="NCBI Taxonomy" id="47994"/>
    <lineage>
        <taxon>Bacteria</taxon>
        <taxon>Pseudomonadati</taxon>
        <taxon>Pseudomonadota</taxon>
        <taxon>Betaproteobacteria</taxon>
        <taxon>Burkholderiales</taxon>
        <taxon>Sphaerotilaceae</taxon>
        <taxon>Sphaerotilus</taxon>
    </lineage>
</organism>
<dbReference type="EC" id="1.18.1.2" evidence="5"/>
<dbReference type="GO" id="GO:0050661">
    <property type="term" value="F:NADP binding"/>
    <property type="evidence" value="ECO:0007669"/>
    <property type="project" value="UniProtKB-UniRule"/>
</dbReference>
<feature type="domain" description="FAD/NAD(P)-binding" evidence="6">
    <location>
        <begin position="13"/>
        <end position="308"/>
    </location>
</feature>
<feature type="binding site" evidence="5">
    <location>
        <position position="49"/>
    </location>
    <ligand>
        <name>FAD</name>
        <dbReference type="ChEBI" id="CHEBI:57692"/>
    </ligand>
</feature>
<dbReference type="Proteomes" id="UP000293433">
    <property type="component" value="Unassembled WGS sequence"/>
</dbReference>
<feature type="binding site" evidence="5">
    <location>
        <position position="41"/>
    </location>
    <ligand>
        <name>FAD</name>
        <dbReference type="ChEBI" id="CHEBI:57692"/>
    </ligand>
</feature>
<comment type="caution">
    <text evidence="5">Lacks conserved residue(s) required for the propagation of feature annotation.</text>
</comment>
<feature type="binding site" evidence="5">
    <location>
        <position position="94"/>
    </location>
    <ligand>
        <name>FAD</name>
        <dbReference type="ChEBI" id="CHEBI:57692"/>
    </ligand>
</feature>
<dbReference type="Gene3D" id="3.50.50.60">
    <property type="entry name" value="FAD/NAD(P)-binding domain"/>
    <property type="match status" value="2"/>
</dbReference>
<dbReference type="PANTHER" id="PTHR48105">
    <property type="entry name" value="THIOREDOXIN REDUCTASE 1-RELATED-RELATED"/>
    <property type="match status" value="1"/>
</dbReference>
<protein>
    <recommendedName>
        <fullName evidence="5">Ferredoxin--NADP reductase</fullName>
        <shortName evidence="5">FNR</shortName>
        <shortName evidence="5">Fd-NADP(+) reductase</shortName>
        <ecNumber evidence="5">1.18.1.2</ecNumber>
    </recommendedName>
</protein>
<evidence type="ECO:0000256" key="5">
    <source>
        <dbReference type="HAMAP-Rule" id="MF_01685"/>
    </source>
</evidence>
<keyword evidence="2 5" id="KW-0274">FAD</keyword>
<evidence type="ECO:0000256" key="1">
    <source>
        <dbReference type="ARBA" id="ARBA00022630"/>
    </source>
</evidence>
<proteinExistence type="inferred from homology"/>
<keyword evidence="3 5" id="KW-0521">NADP</keyword>
<comment type="caution">
    <text evidence="7">The sequence shown here is derived from an EMBL/GenBank/DDBJ whole genome shotgun (WGS) entry which is preliminary data.</text>
</comment>
<evidence type="ECO:0000313" key="7">
    <source>
        <dbReference type="EMBL" id="RZS46713.1"/>
    </source>
</evidence>
<feature type="binding site" evidence="5">
    <location>
        <position position="54"/>
    </location>
    <ligand>
        <name>FAD</name>
        <dbReference type="ChEBI" id="CHEBI:57692"/>
    </ligand>
</feature>
<sequence>MSTQDETVPDEVDCLVVGAGPVGLYQVFQLGLQELSCAVVDTLPFLGGQCAELYPDKPIHDLPGLLACSGAELVERLNRQLEPLRPRSVLGQEIVSLTAEADGRWRLADAAGRVWLARTVVLAAGVGAFAPRRLKLAGIEALEGRQVWHREPRPDDPIGALPWVHGGDDRALDAVFALVERGAPAVHLLYRRDTYPAHAERVARLEQLIAQGRVVRHVGQPEALRLDESGQLVGIAWMASDGGSPEHAASALHISLGLNPRLGPLADWDLGLARKQVPVDPASCETRLAGVYAVGDVCSYPGKLKLIVCGFHEATLAAHAIARRLRPEAPHILEYTTSSARLQRLLGVDALPGGTDSR</sequence>
<comment type="similarity">
    <text evidence="5">Belongs to the ferredoxin--NADP reductase type 2 family.</text>
</comment>
<dbReference type="GO" id="GO:0004324">
    <property type="term" value="F:ferredoxin-NADP+ reductase activity"/>
    <property type="evidence" value="ECO:0007669"/>
    <property type="project" value="UniProtKB-UniRule"/>
</dbReference>
<dbReference type="Pfam" id="PF07992">
    <property type="entry name" value="Pyr_redox_2"/>
    <property type="match status" value="1"/>
</dbReference>
<evidence type="ECO:0000256" key="2">
    <source>
        <dbReference type="ARBA" id="ARBA00022827"/>
    </source>
</evidence>
<dbReference type="HAMAP" id="MF_01685">
    <property type="entry name" value="FENR2"/>
    <property type="match status" value="1"/>
</dbReference>
<feature type="binding site" evidence="5">
    <location>
        <position position="129"/>
    </location>
    <ligand>
        <name>FAD</name>
        <dbReference type="ChEBI" id="CHEBI:57692"/>
    </ligand>
</feature>
<reference evidence="7 8" key="1">
    <citation type="submission" date="2019-02" db="EMBL/GenBank/DDBJ databases">
        <title>Genomic Encyclopedia of Type Strains, Phase IV (KMG-IV): sequencing the most valuable type-strain genomes for metagenomic binning, comparative biology and taxonomic classification.</title>
        <authorList>
            <person name="Goeker M."/>
        </authorList>
    </citation>
    <scope>NUCLEOTIDE SEQUENCE [LARGE SCALE GENOMIC DNA]</scope>
    <source>
        <strain evidence="7 8">DSM 10617</strain>
    </source>
</reference>
<keyword evidence="4 5" id="KW-0560">Oxidoreductase</keyword>
<gene>
    <name evidence="7" type="ORF">EV685_3970</name>
</gene>
<keyword evidence="1 5" id="KW-0285">Flavoprotein</keyword>
<comment type="subunit">
    <text evidence="5">Homodimer.</text>
</comment>
<feature type="binding site" evidence="5">
    <location>
        <position position="296"/>
    </location>
    <ligand>
        <name>FAD</name>
        <dbReference type="ChEBI" id="CHEBI:57692"/>
    </ligand>
</feature>
<evidence type="ECO:0000259" key="6">
    <source>
        <dbReference type="Pfam" id="PF07992"/>
    </source>
</evidence>
<dbReference type="GO" id="GO:0050660">
    <property type="term" value="F:flavin adenine dinucleotide binding"/>
    <property type="evidence" value="ECO:0007669"/>
    <property type="project" value="UniProtKB-UniRule"/>
</dbReference>
<dbReference type="RefSeq" id="WP_207224876.1">
    <property type="nucleotide sequence ID" value="NZ_SGWV01000014.1"/>
</dbReference>
<comment type="catalytic activity">
    <reaction evidence="5">
        <text>2 reduced [2Fe-2S]-[ferredoxin] + NADP(+) + H(+) = 2 oxidized [2Fe-2S]-[ferredoxin] + NADPH</text>
        <dbReference type="Rhea" id="RHEA:20125"/>
        <dbReference type="Rhea" id="RHEA-COMP:10000"/>
        <dbReference type="Rhea" id="RHEA-COMP:10001"/>
        <dbReference type="ChEBI" id="CHEBI:15378"/>
        <dbReference type="ChEBI" id="CHEBI:33737"/>
        <dbReference type="ChEBI" id="CHEBI:33738"/>
        <dbReference type="ChEBI" id="CHEBI:57783"/>
        <dbReference type="ChEBI" id="CHEBI:58349"/>
        <dbReference type="EC" id="1.18.1.2"/>
    </reaction>
</comment>
<dbReference type="PRINTS" id="PR00469">
    <property type="entry name" value="PNDRDTASEII"/>
</dbReference>
<dbReference type="InterPro" id="IPR022890">
    <property type="entry name" value="Fd--NADP_Rdtase_type_2"/>
</dbReference>
<dbReference type="InterPro" id="IPR036188">
    <property type="entry name" value="FAD/NAD-bd_sf"/>
</dbReference>
<evidence type="ECO:0000313" key="8">
    <source>
        <dbReference type="Proteomes" id="UP000293433"/>
    </source>
</evidence>
<comment type="cofactor">
    <cofactor evidence="5">
        <name>FAD</name>
        <dbReference type="ChEBI" id="CHEBI:57692"/>
    </cofactor>
    <text evidence="5">Binds 1 FAD per subunit.</text>
</comment>
<dbReference type="InterPro" id="IPR050097">
    <property type="entry name" value="Ferredoxin-NADP_redctase_2"/>
</dbReference>
<evidence type="ECO:0000256" key="3">
    <source>
        <dbReference type="ARBA" id="ARBA00022857"/>
    </source>
</evidence>